<proteinExistence type="predicted"/>
<accession>A0A6A7AJ74</accession>
<feature type="non-terminal residue" evidence="2">
    <location>
        <position position="135"/>
    </location>
</feature>
<dbReference type="OrthoDB" id="3796230at2759"/>
<dbReference type="Proteomes" id="UP000799424">
    <property type="component" value="Unassembled WGS sequence"/>
</dbReference>
<dbReference type="EMBL" id="MU006217">
    <property type="protein sequence ID" value="KAF2832719.1"/>
    <property type="molecule type" value="Genomic_DNA"/>
</dbReference>
<dbReference type="AlphaFoldDB" id="A0A6A7AJ74"/>
<evidence type="ECO:0000313" key="3">
    <source>
        <dbReference type="Proteomes" id="UP000799424"/>
    </source>
</evidence>
<dbReference type="Pfam" id="PF20209">
    <property type="entry name" value="DUF6570"/>
    <property type="match status" value="1"/>
</dbReference>
<feature type="non-terminal residue" evidence="2">
    <location>
        <position position="1"/>
    </location>
</feature>
<organism evidence="2 3">
    <name type="scientific">Ophiobolus disseminans</name>
    <dbReference type="NCBI Taxonomy" id="1469910"/>
    <lineage>
        <taxon>Eukaryota</taxon>
        <taxon>Fungi</taxon>
        <taxon>Dikarya</taxon>
        <taxon>Ascomycota</taxon>
        <taxon>Pezizomycotina</taxon>
        <taxon>Dothideomycetes</taxon>
        <taxon>Pleosporomycetidae</taxon>
        <taxon>Pleosporales</taxon>
        <taxon>Pleosporineae</taxon>
        <taxon>Phaeosphaeriaceae</taxon>
        <taxon>Ophiobolus</taxon>
    </lineage>
</organism>
<protein>
    <recommendedName>
        <fullName evidence="1">DUF6570 domain-containing protein</fullName>
    </recommendedName>
</protein>
<keyword evidence="3" id="KW-1185">Reference proteome</keyword>
<reference evidence="2" key="1">
    <citation type="journal article" date="2020" name="Stud. Mycol.">
        <title>101 Dothideomycetes genomes: a test case for predicting lifestyles and emergence of pathogens.</title>
        <authorList>
            <person name="Haridas S."/>
            <person name="Albert R."/>
            <person name="Binder M."/>
            <person name="Bloem J."/>
            <person name="Labutti K."/>
            <person name="Salamov A."/>
            <person name="Andreopoulos B."/>
            <person name="Baker S."/>
            <person name="Barry K."/>
            <person name="Bills G."/>
            <person name="Bluhm B."/>
            <person name="Cannon C."/>
            <person name="Castanera R."/>
            <person name="Culley D."/>
            <person name="Daum C."/>
            <person name="Ezra D."/>
            <person name="Gonzalez J."/>
            <person name="Henrissat B."/>
            <person name="Kuo A."/>
            <person name="Liang C."/>
            <person name="Lipzen A."/>
            <person name="Lutzoni F."/>
            <person name="Magnuson J."/>
            <person name="Mondo S."/>
            <person name="Nolan M."/>
            <person name="Ohm R."/>
            <person name="Pangilinan J."/>
            <person name="Park H.-J."/>
            <person name="Ramirez L."/>
            <person name="Alfaro M."/>
            <person name="Sun H."/>
            <person name="Tritt A."/>
            <person name="Yoshinaga Y."/>
            <person name="Zwiers L.-H."/>
            <person name="Turgeon B."/>
            <person name="Goodwin S."/>
            <person name="Spatafora J."/>
            <person name="Crous P."/>
            <person name="Grigoriev I."/>
        </authorList>
    </citation>
    <scope>NUCLEOTIDE SEQUENCE</scope>
    <source>
        <strain evidence="2">CBS 113818</strain>
    </source>
</reference>
<evidence type="ECO:0000313" key="2">
    <source>
        <dbReference type="EMBL" id="KAF2832719.1"/>
    </source>
</evidence>
<feature type="domain" description="DUF6570" evidence="1">
    <location>
        <begin position="45"/>
        <end position="127"/>
    </location>
</feature>
<dbReference type="InterPro" id="IPR046700">
    <property type="entry name" value="DUF6570"/>
</dbReference>
<sequence length="135" mass="15846">FHAQMDKEEIKTCSRCDERWFKIGLNNDVVCEACVKADRDLEPDEPYIFSYENLMDLGLLLGDTVLPKLSQVEEMLIARVHCFVEVRQIRGQQFKYRGYVVNFLNNTAKIFNKLPLLPEDLNIIIIRPKNWKDNP</sequence>
<evidence type="ECO:0000259" key="1">
    <source>
        <dbReference type="Pfam" id="PF20209"/>
    </source>
</evidence>
<gene>
    <name evidence="2" type="ORF">CC86DRAFT_241454</name>
</gene>
<name>A0A6A7AJ74_9PLEO</name>